<comment type="caution">
    <text evidence="1">The sequence shown here is derived from an EMBL/GenBank/DDBJ whole genome shotgun (WGS) entry which is preliminary data.</text>
</comment>
<proteinExistence type="predicted"/>
<dbReference type="Proteomes" id="UP000231503">
    <property type="component" value="Unassembled WGS sequence"/>
</dbReference>
<evidence type="ECO:0008006" key="3">
    <source>
        <dbReference type="Google" id="ProtNLM"/>
    </source>
</evidence>
<name>A0A2H0TCC8_9BACT</name>
<protein>
    <recommendedName>
        <fullName evidence="3">Response regulatory domain-containing protein</fullName>
    </recommendedName>
</protein>
<gene>
    <name evidence="1" type="ORF">COU47_03855</name>
</gene>
<organism evidence="1 2">
    <name type="scientific">Candidatus Niyogibacteria bacterium CG10_big_fil_rev_8_21_14_0_10_46_36</name>
    <dbReference type="NCBI Taxonomy" id="1974726"/>
    <lineage>
        <taxon>Bacteria</taxon>
        <taxon>Candidatus Niyogiibacteriota</taxon>
    </lineage>
</organism>
<accession>A0A2H0TCC8</accession>
<reference evidence="2" key="1">
    <citation type="submission" date="2017-09" db="EMBL/GenBank/DDBJ databases">
        <title>Depth-based differentiation of microbial function through sediment-hosted aquifers and enrichment of novel symbionts in the deep terrestrial subsurface.</title>
        <authorList>
            <person name="Probst A.J."/>
            <person name="Ladd B."/>
            <person name="Jarett J.K."/>
            <person name="Geller-Mcgrath D.E."/>
            <person name="Sieber C.M.K."/>
            <person name="Emerson J.B."/>
            <person name="Anantharaman K."/>
            <person name="Thomas B.C."/>
            <person name="Malmstrom R."/>
            <person name="Stieglmeier M."/>
            <person name="Klingl A."/>
            <person name="Woyke T."/>
            <person name="Ryan C.M."/>
            <person name="Banfield J.F."/>
        </authorList>
    </citation>
    <scope>NUCLEOTIDE SEQUENCE [LARGE SCALE GENOMIC DNA]</scope>
</reference>
<dbReference type="EMBL" id="PFCO01000009">
    <property type="protein sequence ID" value="PIR69209.1"/>
    <property type="molecule type" value="Genomic_DNA"/>
</dbReference>
<dbReference type="AlphaFoldDB" id="A0A2H0TCC8"/>
<sequence>MALHPTLLLVGGSTELKRFISLFHEAGFSIVTAERIGEALATTKKMRIQGIVFIIPVYWEPITRFIEQVRTIKGYAEDQVPIFYLGKLIEGEDQRILQRYGVKTVTLGPVPDSELARYIINQIRF</sequence>
<evidence type="ECO:0000313" key="2">
    <source>
        <dbReference type="Proteomes" id="UP000231503"/>
    </source>
</evidence>
<evidence type="ECO:0000313" key="1">
    <source>
        <dbReference type="EMBL" id="PIR69209.1"/>
    </source>
</evidence>